<evidence type="ECO:0000313" key="1">
    <source>
        <dbReference type="EMBL" id="MFC2974144.1"/>
    </source>
</evidence>
<proteinExistence type="predicted"/>
<dbReference type="RefSeq" id="WP_377816140.1">
    <property type="nucleotide sequence ID" value="NZ_JBHRSJ010000034.1"/>
</dbReference>
<comment type="caution">
    <text evidence="1">The sequence shown here is derived from an EMBL/GenBank/DDBJ whole genome shotgun (WGS) entry which is preliminary data.</text>
</comment>
<keyword evidence="2" id="KW-1185">Reference proteome</keyword>
<gene>
    <name evidence="1" type="ORF">ACFOJE_18260</name>
</gene>
<reference evidence="2" key="1">
    <citation type="journal article" date="2019" name="Int. J. Syst. Evol. Microbiol.">
        <title>The Global Catalogue of Microorganisms (GCM) 10K type strain sequencing project: providing services to taxonomists for standard genome sequencing and annotation.</title>
        <authorList>
            <consortium name="The Broad Institute Genomics Platform"/>
            <consortium name="The Broad Institute Genome Sequencing Center for Infectious Disease"/>
            <person name="Wu L."/>
            <person name="Ma J."/>
        </authorList>
    </citation>
    <scope>NUCLEOTIDE SEQUENCE [LARGE SCALE GENOMIC DNA]</scope>
    <source>
        <strain evidence="2">KCTC 62195</strain>
    </source>
</reference>
<dbReference type="PANTHER" id="PTHR33986:SF15">
    <property type="entry name" value="MITOCHONDRIAL FISSION PROTEIN ELM1"/>
    <property type="match status" value="1"/>
</dbReference>
<dbReference type="SUPFAM" id="SSF53756">
    <property type="entry name" value="UDP-Glycosyltransferase/glycogen phosphorylase"/>
    <property type="match status" value="1"/>
</dbReference>
<organism evidence="1 2">
    <name type="scientific">Azotobacter bryophylli</name>
    <dbReference type="NCBI Taxonomy" id="1986537"/>
    <lineage>
        <taxon>Bacteria</taxon>
        <taxon>Pseudomonadati</taxon>
        <taxon>Pseudomonadota</taxon>
        <taxon>Gammaproteobacteria</taxon>
        <taxon>Pseudomonadales</taxon>
        <taxon>Pseudomonadaceae</taxon>
        <taxon>Azotobacter</taxon>
    </lineage>
</organism>
<sequence length="756" mass="84643">MSLPVEECLLRPTLGSPRSELDGFRPEPGTAPVVLEARKGAPAMPAVRIFLATRPEHHRAERVFFYALQRVRNPDRRYEIHPIACLPASEKHDGFGNDRFAVPELAGRRGRALYNEVGQIYFADPAELFDLPMDGHGYLSPSPIDTEVMLIDCARMADCWSLDRVQRLAPQALQDQAAAEPGRWGALDCRWHARDQGYRPGRTRLLHYANRALQPWQPTPERYSYHFNPVAEVFHSLELAADREGYEVYSAASPSPGFLPACAREAGEPQTLPEHFVREWLEPGDRRLALVGAWRQEDTGTQAATRWSLAQLRQADLPQQDAIAVNGLERLPPEDLPWLLERLFQLGRRTVLVKAAPGPAGSLIATLEDWRALLRRIARRYPDRSWQLDCTERDGSPRRYRSDAGQHREPPRVWVLQGQNAGDYAQLLDMAEGLGWPYEIKPHSTPIESLGPPWPDLILSAGRRTAPLACAIQRKAGEGTRSVLLGRPRMPLSRFDLVLNTPQHALPLNSRNVVALPAPFIVEHPLDEQELERWRQRFAHLPRPWIAMLVGGSSLPYWLHPGSARALGREASAAARARGGSLLISTSPRTGNVATKALLDALDVPSWSYRFGSDEDNPHHALLALADAFIVTCDSVSMLTEACLTGRPVALYPLPVHRHPLQFLQHKVEGWLGVFPSRDAQQPAGRLERLYDRLVENGRITREPLFGEVHRTLGVPPLPDGLDSPPKLSPELFAASRERALQAIRELMAAERPVRT</sequence>
<dbReference type="InterPro" id="IPR009367">
    <property type="entry name" value="Elm1-like"/>
</dbReference>
<dbReference type="Proteomes" id="UP001595457">
    <property type="component" value="Unassembled WGS sequence"/>
</dbReference>
<dbReference type="EMBL" id="JBHRSJ010000034">
    <property type="protein sequence ID" value="MFC2974144.1"/>
    <property type="molecule type" value="Genomic_DNA"/>
</dbReference>
<name>A0ABV7AX28_9GAMM</name>
<accession>A0ABV7AX28</accession>
<dbReference type="Pfam" id="PF06258">
    <property type="entry name" value="Mito_fiss_Elm1"/>
    <property type="match status" value="1"/>
</dbReference>
<protein>
    <submittedName>
        <fullName evidence="1">ELM1/GtrOC1 family putative glycosyltransferase</fullName>
    </submittedName>
</protein>
<dbReference type="PANTHER" id="PTHR33986">
    <property type="entry name" value="OS02G0535700 PROTEIN"/>
    <property type="match status" value="1"/>
</dbReference>
<evidence type="ECO:0000313" key="2">
    <source>
        <dbReference type="Proteomes" id="UP001595457"/>
    </source>
</evidence>